<dbReference type="EMBL" id="FQXQ01000001">
    <property type="protein sequence ID" value="SHH31818.1"/>
    <property type="molecule type" value="Genomic_DNA"/>
</dbReference>
<evidence type="ECO:0000313" key="2">
    <source>
        <dbReference type="Proteomes" id="UP000184109"/>
    </source>
</evidence>
<proteinExistence type="predicted"/>
<dbReference type="OrthoDB" id="1310909at2"/>
<keyword evidence="2" id="KW-1185">Reference proteome</keyword>
<reference evidence="2" key="1">
    <citation type="submission" date="2016-11" db="EMBL/GenBank/DDBJ databases">
        <authorList>
            <person name="Varghese N."/>
            <person name="Submissions S."/>
        </authorList>
    </citation>
    <scope>NUCLEOTIDE SEQUENCE [LARGE SCALE GENOMIC DNA]</scope>
    <source>
        <strain evidence="2">DSM 100572</strain>
    </source>
</reference>
<dbReference type="STRING" id="1195760.SAMN05444281_0058"/>
<evidence type="ECO:0000313" key="1">
    <source>
        <dbReference type="EMBL" id="SHH31818.1"/>
    </source>
</evidence>
<sequence length="379" mass="44322">MKNAIIGIMFFLCINNIYAHREKTYYLLGKVGETELAIKIDEYGNDCIASYFTQSDLYNHLLEGIILENGQINLISKYWDPISKQNITKDSVQLIEKEKNFWTGTWTYENKEKVTFTLKPIDIKELDHPFTEVINQYEIDPFTAYRTKDVKFKKDKKEKISKGARIRKMTDPVTGISFFRIINSRKYKIQADSINNKLIAIHLRMIDAKYSCVYAGNKGEYSVDYKVTFLNPNFISFTTNTNRSCYGSKGSNAVEYHTFKLIDGIAPKLEDLFWFGEQPQPKLSTGEYKWMQYRYKVFGPKILEILTSLYPEKINDIETKQCNYNSIKAWQFPLWKLTSKGLYLESKTLTNKKCNETPWSIIPFEALKDFTNPSYNFSK</sequence>
<protein>
    <submittedName>
        <fullName evidence="1">Uncharacterized protein</fullName>
    </submittedName>
</protein>
<organism evidence="1 2">
    <name type="scientific">Wenyingzhuangia marina</name>
    <dbReference type="NCBI Taxonomy" id="1195760"/>
    <lineage>
        <taxon>Bacteria</taxon>
        <taxon>Pseudomonadati</taxon>
        <taxon>Bacteroidota</taxon>
        <taxon>Flavobacteriia</taxon>
        <taxon>Flavobacteriales</taxon>
        <taxon>Flavobacteriaceae</taxon>
        <taxon>Wenyingzhuangia</taxon>
    </lineage>
</organism>
<accession>A0A1M5S0G6</accession>
<name>A0A1M5S0G6_9FLAO</name>
<dbReference type="AlphaFoldDB" id="A0A1M5S0G6"/>
<dbReference type="Proteomes" id="UP000184109">
    <property type="component" value="Unassembled WGS sequence"/>
</dbReference>
<gene>
    <name evidence="1" type="ORF">SAMN05444281_0058</name>
</gene>
<dbReference type="RefSeq" id="WP_073117685.1">
    <property type="nucleotide sequence ID" value="NZ_BMEN01000005.1"/>
</dbReference>